<dbReference type="Pfam" id="PF04471">
    <property type="entry name" value="Mrr_cat"/>
    <property type="match status" value="1"/>
</dbReference>
<gene>
    <name evidence="3" type="ordered locus">Dtox_1304</name>
</gene>
<evidence type="ECO:0000259" key="2">
    <source>
        <dbReference type="Pfam" id="PF04471"/>
    </source>
</evidence>
<evidence type="ECO:0000313" key="4">
    <source>
        <dbReference type="Proteomes" id="UP000002217"/>
    </source>
</evidence>
<dbReference type="AlphaFoldDB" id="C8W697"/>
<feature type="transmembrane region" description="Helical" evidence="1">
    <location>
        <begin position="52"/>
        <end position="70"/>
    </location>
</feature>
<dbReference type="eggNOG" id="COG1787">
    <property type="taxonomic scope" value="Bacteria"/>
</dbReference>
<dbReference type="STRING" id="485916.Dtox_1304"/>
<dbReference type="InterPro" id="IPR011856">
    <property type="entry name" value="tRNA_endonuc-like_dom_sf"/>
</dbReference>
<keyword evidence="1" id="KW-1133">Transmembrane helix</keyword>
<feature type="transmembrane region" description="Helical" evidence="1">
    <location>
        <begin position="281"/>
        <end position="301"/>
    </location>
</feature>
<dbReference type="Gene3D" id="3.40.1350.10">
    <property type="match status" value="1"/>
</dbReference>
<dbReference type="InterPro" id="IPR011335">
    <property type="entry name" value="Restrct_endonuc-II-like"/>
</dbReference>
<accession>C8W697</accession>
<organism evidence="3 4">
    <name type="scientific">Desulfofarcimen acetoxidans (strain ATCC 49208 / DSM 771 / KCTC 5769 / VKM B-1644 / 5575)</name>
    <name type="common">Desulfotomaculum acetoxidans</name>
    <dbReference type="NCBI Taxonomy" id="485916"/>
    <lineage>
        <taxon>Bacteria</taxon>
        <taxon>Bacillati</taxon>
        <taxon>Bacillota</taxon>
        <taxon>Clostridia</taxon>
        <taxon>Eubacteriales</taxon>
        <taxon>Peptococcaceae</taxon>
        <taxon>Desulfofarcimen</taxon>
    </lineage>
</organism>
<dbReference type="SUPFAM" id="SSF52980">
    <property type="entry name" value="Restriction endonuclease-like"/>
    <property type="match status" value="1"/>
</dbReference>
<proteinExistence type="predicted"/>
<feature type="transmembrane region" description="Helical" evidence="1">
    <location>
        <begin position="21"/>
        <end position="46"/>
    </location>
</feature>
<evidence type="ECO:0000256" key="1">
    <source>
        <dbReference type="SAM" id="Phobius"/>
    </source>
</evidence>
<dbReference type="GO" id="GO:0003677">
    <property type="term" value="F:DNA binding"/>
    <property type="evidence" value="ECO:0007669"/>
    <property type="project" value="InterPro"/>
</dbReference>
<dbReference type="EMBL" id="CP001720">
    <property type="protein sequence ID" value="ACV62186.1"/>
    <property type="molecule type" value="Genomic_DNA"/>
</dbReference>
<keyword evidence="1" id="KW-0472">Membrane</keyword>
<dbReference type="RefSeq" id="WP_015756901.1">
    <property type="nucleotide sequence ID" value="NC_013216.1"/>
</dbReference>
<evidence type="ECO:0000313" key="3">
    <source>
        <dbReference type="EMBL" id="ACV62186.1"/>
    </source>
</evidence>
<sequence length="322" mass="36953">MKRDNYIKNYIHYRENQKTALARQIEFVSVLLVLWICTALIMLSIWGYDLTVLALTFIILLGEYKLLSLIRQIKLEHRLNRYKIWLSGKKCQQSIDETATSGEFQQLVQEILENTSHFSKVKVNKSKVKTHGIDLTAQYKNLPVVVRCEKTTDQENKISIQCLHEMVDDLDKLGMKNGIIVTNGIFGNKSRAAAEKYKKDYAITLIDRYNLIEYARKANHKIFPAPHIVEQLITERQEQKSADLIPLSSRLIGDRHKAAGYFTAASILGFMYYLINNISFFSIIYLLFALVNVTLGIMCLLHGKSRYELTAINIIDTGKEPG</sequence>
<dbReference type="Proteomes" id="UP000002217">
    <property type="component" value="Chromosome"/>
</dbReference>
<keyword evidence="1" id="KW-0812">Transmembrane</keyword>
<reference evidence="3 4" key="1">
    <citation type="journal article" date="2009" name="Stand. Genomic Sci.">
        <title>Complete genome sequence of Desulfotomaculum acetoxidans type strain (5575).</title>
        <authorList>
            <person name="Spring S."/>
            <person name="Lapidus A."/>
            <person name="Schroder M."/>
            <person name="Gleim D."/>
            <person name="Sims D."/>
            <person name="Meincke L."/>
            <person name="Glavina Del Rio T."/>
            <person name="Tice H."/>
            <person name="Copeland A."/>
            <person name="Cheng J.F."/>
            <person name="Lucas S."/>
            <person name="Chen F."/>
            <person name="Nolan M."/>
            <person name="Bruce D."/>
            <person name="Goodwin L."/>
            <person name="Pitluck S."/>
            <person name="Ivanova N."/>
            <person name="Mavromatis K."/>
            <person name="Mikhailova N."/>
            <person name="Pati A."/>
            <person name="Chen A."/>
            <person name="Palaniappan K."/>
            <person name="Land M."/>
            <person name="Hauser L."/>
            <person name="Chang Y.J."/>
            <person name="Jeffries C.D."/>
            <person name="Chain P."/>
            <person name="Saunders E."/>
            <person name="Brettin T."/>
            <person name="Detter J.C."/>
            <person name="Goker M."/>
            <person name="Bristow J."/>
            <person name="Eisen J.A."/>
            <person name="Markowitz V."/>
            <person name="Hugenholtz P."/>
            <person name="Kyrpides N.C."/>
            <person name="Klenk H.P."/>
            <person name="Han C."/>
        </authorList>
    </citation>
    <scope>NUCLEOTIDE SEQUENCE [LARGE SCALE GENOMIC DNA]</scope>
    <source>
        <strain evidence="4">ATCC 49208 / DSM 771 / VKM B-1644</strain>
    </source>
</reference>
<protein>
    <recommendedName>
        <fullName evidence="2">Restriction endonuclease type IV Mrr domain-containing protein</fullName>
    </recommendedName>
</protein>
<dbReference type="GO" id="GO:0009307">
    <property type="term" value="P:DNA restriction-modification system"/>
    <property type="evidence" value="ECO:0007669"/>
    <property type="project" value="InterPro"/>
</dbReference>
<feature type="domain" description="Restriction endonuclease type IV Mrr" evidence="2">
    <location>
        <begin position="100"/>
        <end position="213"/>
    </location>
</feature>
<name>C8W697_DESAS</name>
<feature type="transmembrane region" description="Helical" evidence="1">
    <location>
        <begin position="258"/>
        <end position="275"/>
    </location>
</feature>
<dbReference type="KEGG" id="dae:Dtox_1304"/>
<keyword evidence="4" id="KW-1185">Reference proteome</keyword>
<dbReference type="InterPro" id="IPR007560">
    <property type="entry name" value="Restrct_endonuc_IV_Mrr"/>
</dbReference>
<dbReference type="HOGENOM" id="CLU_862561_0_0_9"/>
<dbReference type="GO" id="GO:0004519">
    <property type="term" value="F:endonuclease activity"/>
    <property type="evidence" value="ECO:0007669"/>
    <property type="project" value="InterPro"/>
</dbReference>
<dbReference type="OrthoDB" id="1805587at2"/>